<name>A0ABU1JAB6_9MICC</name>
<dbReference type="RefSeq" id="WP_309797618.1">
    <property type="nucleotide sequence ID" value="NZ_BAAAHY010000005.1"/>
</dbReference>
<reference evidence="1 2" key="1">
    <citation type="submission" date="2023-07" db="EMBL/GenBank/DDBJ databases">
        <title>Sequencing the genomes of 1000 actinobacteria strains.</title>
        <authorList>
            <person name="Klenk H.-P."/>
        </authorList>
    </citation>
    <scope>NUCLEOTIDE SEQUENCE [LARGE SCALE GENOMIC DNA]</scope>
    <source>
        <strain evidence="1 2">DSM 14555</strain>
    </source>
</reference>
<dbReference type="Proteomes" id="UP001185069">
    <property type="component" value="Unassembled WGS sequence"/>
</dbReference>
<accession>A0ABU1JAB6</accession>
<sequence length="63" mass="7340">MRRLRKAWQSLSWFVKGVLGEDAYAKYCAHQAAVHPAGPFLSEREFWRDKTDRQDANPQGRCC</sequence>
<dbReference type="Pfam" id="PF04328">
    <property type="entry name" value="Sel_put"/>
    <property type="match status" value="1"/>
</dbReference>
<proteinExistence type="predicted"/>
<organism evidence="1 2">
    <name type="scientific">Arthrobacter russicus</name>
    <dbReference type="NCBI Taxonomy" id="172040"/>
    <lineage>
        <taxon>Bacteria</taxon>
        <taxon>Bacillati</taxon>
        <taxon>Actinomycetota</taxon>
        <taxon>Actinomycetes</taxon>
        <taxon>Micrococcales</taxon>
        <taxon>Micrococcaceae</taxon>
        <taxon>Arthrobacter</taxon>
    </lineage>
</organism>
<evidence type="ECO:0000313" key="1">
    <source>
        <dbReference type="EMBL" id="MDR6269358.1"/>
    </source>
</evidence>
<comment type="caution">
    <text evidence="1">The sequence shown here is derived from an EMBL/GenBank/DDBJ whole genome shotgun (WGS) entry which is preliminary data.</text>
</comment>
<gene>
    <name evidence="1" type="ORF">JOE69_001596</name>
</gene>
<keyword evidence="2" id="KW-1185">Reference proteome</keyword>
<dbReference type="InterPro" id="IPR007423">
    <property type="entry name" value="Sel_put"/>
</dbReference>
<dbReference type="EMBL" id="JAVDQF010000001">
    <property type="protein sequence ID" value="MDR6269358.1"/>
    <property type="molecule type" value="Genomic_DNA"/>
</dbReference>
<evidence type="ECO:0000313" key="2">
    <source>
        <dbReference type="Proteomes" id="UP001185069"/>
    </source>
</evidence>
<protein>
    <submittedName>
        <fullName evidence="1">Uncharacterized short protein YbdD (DUF466 family)</fullName>
    </submittedName>
</protein>